<dbReference type="GO" id="GO:0005524">
    <property type="term" value="F:ATP binding"/>
    <property type="evidence" value="ECO:0007669"/>
    <property type="project" value="UniProtKB-UniRule"/>
</dbReference>
<dbReference type="AlphaFoldDB" id="A0A1L8CX47"/>
<keyword evidence="8 10" id="KW-0030">Aminoacyl-tRNA synthetase</keyword>
<evidence type="ECO:0000256" key="2">
    <source>
        <dbReference type="ARBA" id="ARBA00011738"/>
    </source>
</evidence>
<dbReference type="CDD" id="cd04334">
    <property type="entry name" value="ProRS-INS"/>
    <property type="match status" value="1"/>
</dbReference>
<evidence type="ECO:0000256" key="6">
    <source>
        <dbReference type="ARBA" id="ARBA00022840"/>
    </source>
</evidence>
<name>A0A1L8CX47_9THEO</name>
<dbReference type="PROSITE" id="PS50862">
    <property type="entry name" value="AA_TRNA_LIGASE_II"/>
    <property type="match status" value="1"/>
</dbReference>
<organism evidence="12 13">
    <name type="scientific">Carboxydothermus pertinax</name>
    <dbReference type="NCBI Taxonomy" id="870242"/>
    <lineage>
        <taxon>Bacteria</taxon>
        <taxon>Bacillati</taxon>
        <taxon>Bacillota</taxon>
        <taxon>Clostridia</taxon>
        <taxon>Thermoanaerobacterales</taxon>
        <taxon>Thermoanaerobacteraceae</taxon>
        <taxon>Carboxydothermus</taxon>
    </lineage>
</organism>
<dbReference type="PANTHER" id="PTHR42753:SF2">
    <property type="entry name" value="PROLINE--TRNA LIGASE"/>
    <property type="match status" value="1"/>
</dbReference>
<dbReference type="RefSeq" id="WP_075859887.1">
    <property type="nucleotide sequence ID" value="NZ_BDJK01000055.1"/>
</dbReference>
<keyword evidence="3 10" id="KW-0963">Cytoplasm</keyword>
<dbReference type="GO" id="GO:0016740">
    <property type="term" value="F:transferase activity"/>
    <property type="evidence" value="ECO:0007669"/>
    <property type="project" value="UniProtKB-ARBA"/>
</dbReference>
<dbReference type="Gene3D" id="3.40.50.800">
    <property type="entry name" value="Anticodon-binding domain"/>
    <property type="match status" value="1"/>
</dbReference>
<evidence type="ECO:0000256" key="10">
    <source>
        <dbReference type="HAMAP-Rule" id="MF_01569"/>
    </source>
</evidence>
<dbReference type="CDD" id="cd00779">
    <property type="entry name" value="ProRS_core_prok"/>
    <property type="match status" value="1"/>
</dbReference>
<dbReference type="OrthoDB" id="9809052at2"/>
<dbReference type="InterPro" id="IPR004500">
    <property type="entry name" value="Pro-tRNA-synth_IIa_bac-type"/>
</dbReference>
<evidence type="ECO:0000256" key="1">
    <source>
        <dbReference type="ARBA" id="ARBA00004496"/>
    </source>
</evidence>
<evidence type="ECO:0000256" key="5">
    <source>
        <dbReference type="ARBA" id="ARBA00022741"/>
    </source>
</evidence>
<dbReference type="STRING" id="870242.cpu_19830"/>
<dbReference type="InterPro" id="IPR044140">
    <property type="entry name" value="ProRS_anticodon_short"/>
</dbReference>
<dbReference type="GO" id="GO:0002161">
    <property type="term" value="F:aminoacyl-tRNA deacylase activity"/>
    <property type="evidence" value="ECO:0007669"/>
    <property type="project" value="InterPro"/>
</dbReference>
<dbReference type="Pfam" id="PF04073">
    <property type="entry name" value="tRNA_edit"/>
    <property type="match status" value="1"/>
</dbReference>
<dbReference type="InterPro" id="IPR002314">
    <property type="entry name" value="aa-tRNA-synt_IIb"/>
</dbReference>
<comment type="subunit">
    <text evidence="2 10">Homodimer.</text>
</comment>
<dbReference type="SUPFAM" id="SSF52954">
    <property type="entry name" value="Class II aaRS ABD-related"/>
    <property type="match status" value="1"/>
</dbReference>
<evidence type="ECO:0000313" key="12">
    <source>
        <dbReference type="EMBL" id="GAV23473.1"/>
    </source>
</evidence>
<dbReference type="InterPro" id="IPR007214">
    <property type="entry name" value="YbaK/aa-tRNA-synth-assoc-dom"/>
</dbReference>
<evidence type="ECO:0000256" key="3">
    <source>
        <dbReference type="ARBA" id="ARBA00022490"/>
    </source>
</evidence>
<dbReference type="HAMAP" id="MF_01569">
    <property type="entry name" value="Pro_tRNA_synth_type1"/>
    <property type="match status" value="1"/>
</dbReference>
<gene>
    <name evidence="10" type="primary">proS</name>
    <name evidence="12" type="ORF">cpu_19830</name>
</gene>
<dbReference type="GO" id="GO:0004827">
    <property type="term" value="F:proline-tRNA ligase activity"/>
    <property type="evidence" value="ECO:0007669"/>
    <property type="project" value="UniProtKB-UniRule"/>
</dbReference>
<comment type="domain">
    <text evidence="10">Consists of three domains: the N-terminal catalytic domain, the editing domain and the C-terminal anticodon-binding domain.</text>
</comment>
<dbReference type="Pfam" id="PF00587">
    <property type="entry name" value="tRNA-synt_2b"/>
    <property type="match status" value="1"/>
</dbReference>
<dbReference type="PRINTS" id="PR01046">
    <property type="entry name" value="TRNASYNTHPRO"/>
</dbReference>
<dbReference type="PANTHER" id="PTHR42753">
    <property type="entry name" value="MITOCHONDRIAL RIBOSOME PROTEIN L39/PROLYL-TRNA LIGASE FAMILY MEMBER"/>
    <property type="match status" value="1"/>
</dbReference>
<keyword evidence="5 10" id="KW-0547">Nucleotide-binding</keyword>
<dbReference type="CDD" id="cd00861">
    <property type="entry name" value="ProRS_anticodon_short"/>
    <property type="match status" value="1"/>
</dbReference>
<dbReference type="InterPro" id="IPR002316">
    <property type="entry name" value="Pro-tRNA-ligase_IIa"/>
</dbReference>
<dbReference type="Gene3D" id="3.90.960.10">
    <property type="entry name" value="YbaK/aminoacyl-tRNA synthetase-associated domain"/>
    <property type="match status" value="1"/>
</dbReference>
<keyword evidence="7 10" id="KW-0648">Protein biosynthesis</keyword>
<evidence type="ECO:0000256" key="4">
    <source>
        <dbReference type="ARBA" id="ARBA00022598"/>
    </source>
</evidence>
<reference evidence="13" key="1">
    <citation type="submission" date="2016-12" db="EMBL/GenBank/DDBJ databases">
        <title>Draft Genome Sequences od Carboxydothermus pertinax and islandicus, Hydrogenogenic Carboxydotrophic Bacteria.</title>
        <authorList>
            <person name="Fukuyama Y."/>
            <person name="Ohmae K."/>
            <person name="Yoneda Y."/>
            <person name="Yoshida T."/>
            <person name="Sako Y."/>
        </authorList>
    </citation>
    <scope>NUCLEOTIDE SEQUENCE [LARGE SCALE GENOMIC DNA]</scope>
    <source>
        <strain evidence="13">Ug1</strain>
    </source>
</reference>
<dbReference type="Proteomes" id="UP000187485">
    <property type="component" value="Unassembled WGS sequence"/>
</dbReference>
<comment type="similarity">
    <text evidence="10">Belongs to the class-II aminoacyl-tRNA synthetase family. ProS type 1 subfamily.</text>
</comment>
<keyword evidence="13" id="KW-1185">Reference proteome</keyword>
<dbReference type="FunFam" id="3.40.50.800:FF:000011">
    <property type="entry name" value="Proline--tRNA ligase"/>
    <property type="match status" value="1"/>
</dbReference>
<protein>
    <recommendedName>
        <fullName evidence="10">Proline--tRNA ligase</fullName>
        <ecNumber evidence="10">6.1.1.15</ecNumber>
    </recommendedName>
    <alternativeName>
        <fullName evidence="10">Prolyl-tRNA synthetase</fullName>
        <shortName evidence="10">ProRS</shortName>
    </alternativeName>
</protein>
<dbReference type="InterPro" id="IPR036754">
    <property type="entry name" value="YbaK/aa-tRNA-synt-asso_dom_sf"/>
</dbReference>
<dbReference type="NCBIfam" id="TIGR00409">
    <property type="entry name" value="proS_fam_II"/>
    <property type="match status" value="1"/>
</dbReference>
<dbReference type="InterPro" id="IPR033730">
    <property type="entry name" value="ProRS_core_prok"/>
</dbReference>
<dbReference type="GO" id="GO:0140096">
    <property type="term" value="F:catalytic activity, acting on a protein"/>
    <property type="evidence" value="ECO:0007669"/>
    <property type="project" value="UniProtKB-ARBA"/>
</dbReference>
<sequence>MRLSQYFMPTLRENPAEAEVISHKLLLRAGFIRKSASGVYTYLPLAQRVLKKIMQIIREEMDRQGGQELMLPILQPAELWLETGRWHVYGPELFKLKDRHDRDFCLGPTHEEIITDLVRGEVKSYKDLPLLLYQIQNKYRDEKRPRFGLLRGREFIMKDLYSFDRDEEGLEISYRKMYEAYTNVFTRCGLKFRAVEADAGAIGGSSTHEFMVLANSGEAVVAYCPDDHCGYAANLEKAEAKFVSEEIGSEGELQKVATPGVKTVEEVAEFLGCNKKQILKSVLFRADDGYVLAVVRGDREVNEIKVKNQVDCLVLELASPQEVEKILGAEYGSVGPVGAKIPVIADLEVKHVLNAVTGANETGYHFTGVNPMRDFPATVKYADIRLIEEGEPCPKCGKPLVFARGIEVGQIFKLKDKYSKKMGAVYLDENGQQKPIIMGCYGIGVTRTMAAAVEQNHDDDGIIWPAAIAPFEIIVVPVSNKDEQQMKIAEEVYELLLKAGFEVVIDDRDERPGVKFKDADLIGIPLRITIGKRTINEGVYEVKIRKTREEKVFTRENLVEGLRELLKGL</sequence>
<dbReference type="PIRSF" id="PIRSF001535">
    <property type="entry name" value="ProRS_1"/>
    <property type="match status" value="1"/>
</dbReference>
<comment type="subcellular location">
    <subcellularLocation>
        <location evidence="1 10">Cytoplasm</location>
    </subcellularLocation>
</comment>
<feature type="domain" description="Aminoacyl-transfer RNA synthetases class-II family profile" evidence="11">
    <location>
        <begin position="38"/>
        <end position="465"/>
    </location>
</feature>
<comment type="catalytic activity">
    <reaction evidence="9 10">
        <text>tRNA(Pro) + L-proline + ATP = L-prolyl-tRNA(Pro) + AMP + diphosphate</text>
        <dbReference type="Rhea" id="RHEA:14305"/>
        <dbReference type="Rhea" id="RHEA-COMP:9700"/>
        <dbReference type="Rhea" id="RHEA-COMP:9702"/>
        <dbReference type="ChEBI" id="CHEBI:30616"/>
        <dbReference type="ChEBI" id="CHEBI:33019"/>
        <dbReference type="ChEBI" id="CHEBI:60039"/>
        <dbReference type="ChEBI" id="CHEBI:78442"/>
        <dbReference type="ChEBI" id="CHEBI:78532"/>
        <dbReference type="ChEBI" id="CHEBI:456215"/>
        <dbReference type="EC" id="6.1.1.15"/>
    </reaction>
</comment>
<dbReference type="EMBL" id="BDJK01000055">
    <property type="protein sequence ID" value="GAV23473.1"/>
    <property type="molecule type" value="Genomic_DNA"/>
</dbReference>
<dbReference type="GO" id="GO:0005829">
    <property type="term" value="C:cytosol"/>
    <property type="evidence" value="ECO:0007669"/>
    <property type="project" value="TreeGrafter"/>
</dbReference>
<dbReference type="InterPro" id="IPR045864">
    <property type="entry name" value="aa-tRNA-synth_II/BPL/LPL"/>
</dbReference>
<evidence type="ECO:0000256" key="9">
    <source>
        <dbReference type="ARBA" id="ARBA00047671"/>
    </source>
</evidence>
<dbReference type="InterPro" id="IPR036621">
    <property type="entry name" value="Anticodon-bd_dom_sf"/>
</dbReference>
<keyword evidence="6 10" id="KW-0067">ATP-binding</keyword>
<dbReference type="SUPFAM" id="SSF55826">
    <property type="entry name" value="YbaK/ProRS associated domain"/>
    <property type="match status" value="1"/>
</dbReference>
<dbReference type="NCBIfam" id="NF006625">
    <property type="entry name" value="PRK09194.1"/>
    <property type="match status" value="1"/>
</dbReference>
<dbReference type="Gene3D" id="3.30.930.10">
    <property type="entry name" value="Bira Bifunctional Protein, Domain 2"/>
    <property type="match status" value="2"/>
</dbReference>
<dbReference type="EC" id="6.1.1.15" evidence="10"/>
<evidence type="ECO:0000256" key="7">
    <source>
        <dbReference type="ARBA" id="ARBA00022917"/>
    </source>
</evidence>
<evidence type="ECO:0000256" key="8">
    <source>
        <dbReference type="ARBA" id="ARBA00023146"/>
    </source>
</evidence>
<dbReference type="InterPro" id="IPR023717">
    <property type="entry name" value="Pro-tRNA-Synthase_IIa_type1"/>
</dbReference>
<dbReference type="SUPFAM" id="SSF55681">
    <property type="entry name" value="Class II aaRS and biotin synthetases"/>
    <property type="match status" value="1"/>
</dbReference>
<proteinExistence type="inferred from homology"/>
<dbReference type="GO" id="GO:0006433">
    <property type="term" value="P:prolyl-tRNA aminoacylation"/>
    <property type="evidence" value="ECO:0007669"/>
    <property type="project" value="UniProtKB-UniRule"/>
</dbReference>
<comment type="caution">
    <text evidence="12">The sequence shown here is derived from an EMBL/GenBank/DDBJ whole genome shotgun (WGS) entry which is preliminary data.</text>
</comment>
<evidence type="ECO:0000313" key="13">
    <source>
        <dbReference type="Proteomes" id="UP000187485"/>
    </source>
</evidence>
<dbReference type="InterPro" id="IPR006195">
    <property type="entry name" value="aa-tRNA-synth_II"/>
</dbReference>
<comment type="function">
    <text evidence="10">Catalyzes the attachment of proline to tRNA(Pro) in a two-step reaction: proline is first activated by ATP to form Pro-AMP and then transferred to the acceptor end of tRNA(Pro). As ProRS can inadvertently accommodate and process non-cognate amino acids such as alanine and cysteine, to avoid such errors it has two additional distinct editing activities against alanine. One activity is designated as 'pretransfer' editing and involves the tRNA(Pro)-independent hydrolysis of activated Ala-AMP. The other activity is designated 'posttransfer' editing and involves deacylation of mischarged Ala-tRNA(Pro). The misacylated Cys-tRNA(Pro) is not edited by ProRS.</text>
</comment>
<accession>A0A1L8CX47</accession>
<dbReference type="FunFam" id="3.30.930.10:FF:000066">
    <property type="entry name" value="Proline--tRNA ligase"/>
    <property type="match status" value="1"/>
</dbReference>
<dbReference type="Pfam" id="PF03129">
    <property type="entry name" value="HGTP_anticodon"/>
    <property type="match status" value="1"/>
</dbReference>
<evidence type="ECO:0000259" key="11">
    <source>
        <dbReference type="PROSITE" id="PS50862"/>
    </source>
</evidence>
<dbReference type="InterPro" id="IPR004154">
    <property type="entry name" value="Anticodon-bd"/>
</dbReference>
<keyword evidence="4 10" id="KW-0436">Ligase</keyword>
<dbReference type="InterPro" id="IPR050062">
    <property type="entry name" value="Pro-tRNA_synthetase"/>
</dbReference>